<dbReference type="InterPro" id="IPR002676">
    <property type="entry name" value="RimM_N"/>
</dbReference>
<keyword evidence="2 5" id="KW-0690">Ribosome biogenesis</keyword>
<dbReference type="GO" id="GO:0043022">
    <property type="term" value="F:ribosome binding"/>
    <property type="evidence" value="ECO:0007669"/>
    <property type="project" value="InterPro"/>
</dbReference>
<dbReference type="SUPFAM" id="SSF50346">
    <property type="entry name" value="PRC-barrel domain"/>
    <property type="match status" value="1"/>
</dbReference>
<keyword evidence="3 5" id="KW-0698">rRNA processing</keyword>
<dbReference type="Gene3D" id="2.30.30.240">
    <property type="entry name" value="PRC-barrel domain"/>
    <property type="match status" value="1"/>
</dbReference>
<proteinExistence type="inferred from homology"/>
<comment type="subunit">
    <text evidence="5">Binds ribosomal protein uS19.</text>
</comment>
<dbReference type="InterPro" id="IPR036976">
    <property type="entry name" value="RimM_N_sf"/>
</dbReference>
<comment type="subcellular location">
    <subcellularLocation>
        <location evidence="5">Cytoplasm</location>
    </subcellularLocation>
</comment>
<evidence type="ECO:0000313" key="10">
    <source>
        <dbReference type="Proteomes" id="UP000431269"/>
    </source>
</evidence>
<dbReference type="GO" id="GO:0006364">
    <property type="term" value="P:rRNA processing"/>
    <property type="evidence" value="ECO:0007669"/>
    <property type="project" value="UniProtKB-UniRule"/>
</dbReference>
<dbReference type="Pfam" id="PF01782">
    <property type="entry name" value="RimM"/>
    <property type="match status" value="1"/>
</dbReference>
<feature type="compositionally biased region" description="Low complexity" evidence="6">
    <location>
        <begin position="35"/>
        <end position="48"/>
    </location>
</feature>
<comment type="similarity">
    <text evidence="5">Belongs to the RimM family.</text>
</comment>
<feature type="domain" description="RimM N-terminal" evidence="7">
    <location>
        <begin position="241"/>
        <end position="319"/>
    </location>
</feature>
<accession>A0A6I6MRE2</accession>
<feature type="domain" description="Ribosome maturation factor RimM PRC barrel" evidence="8">
    <location>
        <begin position="332"/>
        <end position="397"/>
    </location>
</feature>
<dbReference type="InterPro" id="IPR011961">
    <property type="entry name" value="RimM"/>
</dbReference>
<dbReference type="KEGG" id="tsv:DSM104635_02206"/>
<name>A0A6I6MRE2_9CAUL</name>
<dbReference type="Proteomes" id="UP000431269">
    <property type="component" value="Chromosome"/>
</dbReference>
<keyword evidence="4 5" id="KW-0143">Chaperone</keyword>
<dbReference type="EMBL" id="CP047045">
    <property type="protein sequence ID" value="QGZ95357.1"/>
    <property type="molecule type" value="Genomic_DNA"/>
</dbReference>
<dbReference type="InterPro" id="IPR056792">
    <property type="entry name" value="PRC_RimM"/>
</dbReference>
<feature type="compositionally biased region" description="Pro residues" evidence="6">
    <location>
        <begin position="151"/>
        <end position="163"/>
    </location>
</feature>
<evidence type="ECO:0000259" key="7">
    <source>
        <dbReference type="Pfam" id="PF01782"/>
    </source>
</evidence>
<gene>
    <name evidence="5 9" type="primary">rimM</name>
    <name evidence="9" type="ORF">DSM104635_02206</name>
</gene>
<dbReference type="NCBIfam" id="TIGR02273">
    <property type="entry name" value="16S_RimM"/>
    <property type="match status" value="1"/>
</dbReference>
<feature type="compositionally biased region" description="Basic and acidic residues" evidence="6">
    <location>
        <begin position="92"/>
        <end position="108"/>
    </location>
</feature>
<dbReference type="GO" id="GO:0005840">
    <property type="term" value="C:ribosome"/>
    <property type="evidence" value="ECO:0007669"/>
    <property type="project" value="InterPro"/>
</dbReference>
<feature type="compositionally biased region" description="Basic and acidic residues" evidence="6">
    <location>
        <begin position="139"/>
        <end position="149"/>
    </location>
</feature>
<evidence type="ECO:0000256" key="6">
    <source>
        <dbReference type="SAM" id="MobiDB-lite"/>
    </source>
</evidence>
<reference evidence="10" key="1">
    <citation type="submission" date="2019-12" db="EMBL/GenBank/DDBJ databases">
        <title>Complete genome of Terracaulis silvestris 0127_4.</title>
        <authorList>
            <person name="Vieira S."/>
            <person name="Riedel T."/>
            <person name="Sproer C."/>
            <person name="Pascual J."/>
            <person name="Boedeker C."/>
            <person name="Overmann J."/>
        </authorList>
    </citation>
    <scope>NUCLEOTIDE SEQUENCE [LARGE SCALE GENOMIC DNA]</scope>
    <source>
        <strain evidence="10">0127_4</strain>
    </source>
</reference>
<evidence type="ECO:0000256" key="3">
    <source>
        <dbReference type="ARBA" id="ARBA00022552"/>
    </source>
</evidence>
<dbReference type="PANTHER" id="PTHR33692">
    <property type="entry name" value="RIBOSOME MATURATION FACTOR RIMM"/>
    <property type="match status" value="1"/>
</dbReference>
<dbReference type="InterPro" id="IPR009000">
    <property type="entry name" value="Transl_B-barrel_sf"/>
</dbReference>
<evidence type="ECO:0000256" key="4">
    <source>
        <dbReference type="ARBA" id="ARBA00023186"/>
    </source>
</evidence>
<dbReference type="HAMAP" id="MF_00014">
    <property type="entry name" value="Ribosome_mat_RimM"/>
    <property type="match status" value="1"/>
</dbReference>
<dbReference type="GO" id="GO:0005737">
    <property type="term" value="C:cytoplasm"/>
    <property type="evidence" value="ECO:0007669"/>
    <property type="project" value="UniProtKB-SubCell"/>
</dbReference>
<evidence type="ECO:0000259" key="8">
    <source>
        <dbReference type="Pfam" id="PF24986"/>
    </source>
</evidence>
<evidence type="ECO:0000256" key="1">
    <source>
        <dbReference type="ARBA" id="ARBA00022490"/>
    </source>
</evidence>
<protein>
    <recommendedName>
        <fullName evidence="5">Ribosome maturation factor RimM</fullName>
    </recommendedName>
</protein>
<organism evidence="9 10">
    <name type="scientific">Terricaulis silvestris</name>
    <dbReference type="NCBI Taxonomy" id="2686094"/>
    <lineage>
        <taxon>Bacteria</taxon>
        <taxon>Pseudomonadati</taxon>
        <taxon>Pseudomonadota</taxon>
        <taxon>Alphaproteobacteria</taxon>
        <taxon>Caulobacterales</taxon>
        <taxon>Caulobacteraceae</taxon>
        <taxon>Terricaulis</taxon>
    </lineage>
</organism>
<dbReference type="PANTHER" id="PTHR33692:SF1">
    <property type="entry name" value="RIBOSOME MATURATION FACTOR RIMM"/>
    <property type="match status" value="1"/>
</dbReference>
<evidence type="ECO:0000256" key="2">
    <source>
        <dbReference type="ARBA" id="ARBA00022517"/>
    </source>
</evidence>
<evidence type="ECO:0000313" key="9">
    <source>
        <dbReference type="EMBL" id="QGZ95357.1"/>
    </source>
</evidence>
<dbReference type="Gene3D" id="2.40.30.60">
    <property type="entry name" value="RimM"/>
    <property type="match status" value="1"/>
</dbReference>
<feature type="compositionally biased region" description="Low complexity" evidence="6">
    <location>
        <begin position="109"/>
        <end position="134"/>
    </location>
</feature>
<dbReference type="Pfam" id="PF24986">
    <property type="entry name" value="PRC_RimM"/>
    <property type="match status" value="1"/>
</dbReference>
<keyword evidence="1 5" id="KW-0963">Cytoplasm</keyword>
<keyword evidence="10" id="KW-1185">Reference proteome</keyword>
<comment type="function">
    <text evidence="5">An accessory protein needed during the final step in the assembly of 30S ribosomal subunit, possibly for assembly of the head region. Essential for efficient processing of 16S rRNA. May be needed both before and after RbfA during the maturation of 16S rRNA. It has affinity for free ribosomal 30S subunits but not for 70S ribosomes.</text>
</comment>
<comment type="domain">
    <text evidence="5">The PRC barrel domain binds ribosomal protein uS19.</text>
</comment>
<sequence length="404" mass="41610">MPDKKTAKTAAKPAAKTAPAAKKAAPAPRREPAAKKAAPAKPVKAVKAVPPPKAEPKKAATKPAAPAPKAAPPAKVAKKVETKPASAPKAAAKPEPKAKVAAKPEAKPAKPAAKAAPEPKGKTKVAPPVKAAKPAPAPKLEKVKAEKLPKPPKAPKPPKPPKLAPVAAAFAGPIPSKPLAVAAGRAQPVLRSPIATPARAAPKPLAAPKPVAAAEPEHVGDSQAVPSFKAKAPDKKGMVLVGAIAGAFGVKGEVRLRAFTDKNEGVISYGPLYGEDGKILLKPKSWRELKDGVAIVTAEVKSREEAEKMKGQKLFVPRANLPTTAEDEFYVIDLLGSRAEALDGTVLGDIVAVWNFGAGDILEYKPPNGGPNVRITFTREAVPHVDLAAKRVVLDPPPPEPPGK</sequence>
<feature type="region of interest" description="Disordered" evidence="6">
    <location>
        <begin position="1"/>
        <end position="165"/>
    </location>
</feature>
<dbReference type="GO" id="GO:0042274">
    <property type="term" value="P:ribosomal small subunit biogenesis"/>
    <property type="evidence" value="ECO:0007669"/>
    <property type="project" value="UniProtKB-UniRule"/>
</dbReference>
<dbReference type="InterPro" id="IPR011033">
    <property type="entry name" value="PRC_barrel-like_sf"/>
</dbReference>
<dbReference type="AlphaFoldDB" id="A0A6I6MRE2"/>
<feature type="compositionally biased region" description="Low complexity" evidence="6">
    <location>
        <begin position="8"/>
        <end position="27"/>
    </location>
</feature>
<dbReference type="SUPFAM" id="SSF50447">
    <property type="entry name" value="Translation proteins"/>
    <property type="match status" value="1"/>
</dbReference>
<evidence type="ECO:0000256" key="5">
    <source>
        <dbReference type="HAMAP-Rule" id="MF_00014"/>
    </source>
</evidence>